<feature type="region of interest" description="Disordered" evidence="4">
    <location>
        <begin position="1"/>
        <end position="21"/>
    </location>
</feature>
<keyword evidence="7" id="KW-1185">Reference proteome</keyword>
<keyword evidence="2" id="KW-0539">Nucleus</keyword>
<dbReference type="SMART" id="SM00338">
    <property type="entry name" value="BRLZ"/>
    <property type="match status" value="1"/>
</dbReference>
<protein>
    <recommendedName>
        <fullName evidence="5">BZIP domain-containing protein</fullName>
    </recommendedName>
</protein>
<evidence type="ECO:0000256" key="2">
    <source>
        <dbReference type="ARBA" id="ARBA00023242"/>
    </source>
</evidence>
<dbReference type="SUPFAM" id="SSF57959">
    <property type="entry name" value="Leucine zipper domain"/>
    <property type="match status" value="1"/>
</dbReference>
<dbReference type="GO" id="GO:0000976">
    <property type="term" value="F:transcription cis-regulatory region binding"/>
    <property type="evidence" value="ECO:0007669"/>
    <property type="project" value="InterPro"/>
</dbReference>
<dbReference type="InterPro" id="IPR050936">
    <property type="entry name" value="AP-1-like"/>
</dbReference>
<dbReference type="EMBL" id="MCGO01000031">
    <property type="protein sequence ID" value="ORY41557.1"/>
    <property type="molecule type" value="Genomic_DNA"/>
</dbReference>
<dbReference type="OrthoDB" id="2593073at2759"/>
<reference evidence="6 7" key="1">
    <citation type="submission" date="2016-07" db="EMBL/GenBank/DDBJ databases">
        <title>Pervasive Adenine N6-methylation of Active Genes in Fungi.</title>
        <authorList>
            <consortium name="DOE Joint Genome Institute"/>
            <person name="Mondo S.J."/>
            <person name="Dannebaum R.O."/>
            <person name="Kuo R.C."/>
            <person name="Labutti K."/>
            <person name="Haridas S."/>
            <person name="Kuo A."/>
            <person name="Salamov A."/>
            <person name="Ahrendt S.R."/>
            <person name="Lipzen A."/>
            <person name="Sullivan W."/>
            <person name="Andreopoulos W.B."/>
            <person name="Clum A."/>
            <person name="Lindquist E."/>
            <person name="Daum C."/>
            <person name="Ramamoorthy G.K."/>
            <person name="Gryganskyi A."/>
            <person name="Culley D."/>
            <person name="Magnuson J.K."/>
            <person name="James T.Y."/>
            <person name="O'Malley M.A."/>
            <person name="Stajich J.E."/>
            <person name="Spatafora J.W."/>
            <person name="Visel A."/>
            <person name="Grigoriev I.V."/>
        </authorList>
    </citation>
    <scope>NUCLEOTIDE SEQUENCE [LARGE SCALE GENOMIC DNA]</scope>
    <source>
        <strain evidence="6 7">JEL800</strain>
    </source>
</reference>
<feature type="coiled-coil region" evidence="3">
    <location>
        <begin position="36"/>
        <end position="86"/>
    </location>
</feature>
<dbReference type="PANTHER" id="PTHR40621:SF6">
    <property type="entry name" value="AP-1-LIKE TRANSCRIPTION FACTOR YAP1-RELATED"/>
    <property type="match status" value="1"/>
</dbReference>
<evidence type="ECO:0000256" key="4">
    <source>
        <dbReference type="SAM" id="MobiDB-lite"/>
    </source>
</evidence>
<evidence type="ECO:0000259" key="5">
    <source>
        <dbReference type="SMART" id="SM00338"/>
    </source>
</evidence>
<dbReference type="GO" id="GO:0001228">
    <property type="term" value="F:DNA-binding transcription activator activity, RNA polymerase II-specific"/>
    <property type="evidence" value="ECO:0007669"/>
    <property type="project" value="TreeGrafter"/>
</dbReference>
<dbReference type="Proteomes" id="UP000193642">
    <property type="component" value="Unassembled WGS sequence"/>
</dbReference>
<evidence type="ECO:0000256" key="3">
    <source>
        <dbReference type="SAM" id="Coils"/>
    </source>
</evidence>
<accession>A0A1Y2C3T6</accession>
<comment type="subcellular location">
    <subcellularLocation>
        <location evidence="1">Nucleus</location>
    </subcellularLocation>
</comment>
<proteinExistence type="predicted"/>
<dbReference type="InterPro" id="IPR004827">
    <property type="entry name" value="bZIP"/>
</dbReference>
<dbReference type="PANTHER" id="PTHR40621">
    <property type="entry name" value="TRANSCRIPTION FACTOR KAPC-RELATED"/>
    <property type="match status" value="1"/>
</dbReference>
<dbReference type="GO" id="GO:0090575">
    <property type="term" value="C:RNA polymerase II transcription regulator complex"/>
    <property type="evidence" value="ECO:0007669"/>
    <property type="project" value="TreeGrafter"/>
</dbReference>
<name>A0A1Y2C3T6_9FUNG</name>
<organism evidence="6 7">
    <name type="scientific">Rhizoclosmatium globosum</name>
    <dbReference type="NCBI Taxonomy" id="329046"/>
    <lineage>
        <taxon>Eukaryota</taxon>
        <taxon>Fungi</taxon>
        <taxon>Fungi incertae sedis</taxon>
        <taxon>Chytridiomycota</taxon>
        <taxon>Chytridiomycota incertae sedis</taxon>
        <taxon>Chytridiomycetes</taxon>
        <taxon>Chytridiales</taxon>
        <taxon>Chytriomycetaceae</taxon>
        <taxon>Rhizoclosmatium</taxon>
    </lineage>
</organism>
<dbReference type="CDD" id="cd14688">
    <property type="entry name" value="bZIP_YAP"/>
    <property type="match status" value="1"/>
</dbReference>
<feature type="domain" description="BZIP" evidence="5">
    <location>
        <begin position="16"/>
        <end position="89"/>
    </location>
</feature>
<comment type="caution">
    <text evidence="6">The sequence shown here is derived from an EMBL/GenBank/DDBJ whole genome shotgun (WGS) entry which is preliminary data.</text>
</comment>
<dbReference type="InterPro" id="IPR046347">
    <property type="entry name" value="bZIP_sf"/>
</dbReference>
<evidence type="ECO:0000256" key="1">
    <source>
        <dbReference type="ARBA" id="ARBA00004123"/>
    </source>
</evidence>
<keyword evidence="3" id="KW-0175">Coiled coil</keyword>
<sequence>MPPKRTDAVVSYKDDDDDEKAAIRSAQNRKAQRLYRQRKEARIRELEATVARLAATEESDTVTPREAELMRRIEILETENSALKATASQPYHPTYPMYPMHGYHPYSYSYYPSYCEQGYNHAIPPSHAPFCQSPSNPHFAPHLTDMTTCESIESNNPTFESTAIERILQELPSLKNCSSTVHRFCRLFEDICRIVKSPKSLKDDVMSKVCSMWLDVSVQKFRVLTSCATNAERMKAIVAISDHMFEDNRESMILVQTQLVEASKAFNRRKAGSASTFLAVVIDESLETDSWSRYENECSKLDSIQSHIALVQQLFRETKFLLTESRTLSRSSHLLQSRNLHVASLQIQILLLCSSQDRIEVEKIFDRSRKESSKDVETIVNALDTLKV</sequence>
<dbReference type="AlphaFoldDB" id="A0A1Y2C3T6"/>
<evidence type="ECO:0000313" key="7">
    <source>
        <dbReference type="Proteomes" id="UP000193642"/>
    </source>
</evidence>
<evidence type="ECO:0000313" key="6">
    <source>
        <dbReference type="EMBL" id="ORY41557.1"/>
    </source>
</evidence>
<gene>
    <name evidence="6" type="ORF">BCR33DRAFT_825444</name>
</gene>
<dbReference type="Gene3D" id="1.20.5.170">
    <property type="match status" value="1"/>
</dbReference>